<dbReference type="RefSeq" id="WP_145267632.1">
    <property type="nucleotide sequence ID" value="NZ_CP036426.1"/>
</dbReference>
<name>A0A518GXB8_9BACT</name>
<dbReference type="SUPFAM" id="SSF69318">
    <property type="entry name" value="Integrin alpha N-terminal domain"/>
    <property type="match status" value="1"/>
</dbReference>
<sequence>MWTAAILPTLILSLPQGEPDATADRAATANRLTYLDQSGPYSVGRHFPKLTTPQWVGEDGVDAVVILAIDDLSDNIPKYEGYLRPILDSLKQIEDGRAPVSIMTNRVDPESPQVAEWLAEGVSMEVHTLDHPCPLLDGGDIGPASKTYHGCVDLMHRIPGNLPVAFRMPCCDSINSPSPRFYRELFEGRSEAQHFLTIDSSVCVVLTPDDPDLPRGLVVDPDGTPRFRKYLPDDTFINWVEDYPYPYLINRLCWEFPCMVPSDWEAQNLLGENNAKTIEDWTRALDAAVIKQGVFTMVFHPHGWIAPEQVVEFIQYASRTYGNRVRFLNFGEAQARIDANLLGGQSVRDRFGRDNGVRLIDLDGDGFLDVLLGDGGPRLTKLWRPAGRRWELRPLPTSLIMHEGAERPTSVRFAVLDPGGPPAMIGGEGPVKHCWVFDRDRWALADDRIRGLPVDIGGVRFRDLDGDGRCEAILANRDRGLSEVNGVYRWSEGGSSWEKLPFGLPPGAWTIGLQRLDSGLRFLDLDGDGIANDLVFSDEESYGAYAFADLERGWSNVLRSGKAGDPDAILPIVLGFGQDNGFFTKDGAMFWVNEETAESPGHAVRLPLDELKRVDRE</sequence>
<reference evidence="1 2" key="1">
    <citation type="submission" date="2019-02" db="EMBL/GenBank/DDBJ databases">
        <title>Deep-cultivation of Planctomycetes and their phenomic and genomic characterization uncovers novel biology.</title>
        <authorList>
            <person name="Wiegand S."/>
            <person name="Jogler M."/>
            <person name="Boedeker C."/>
            <person name="Pinto D."/>
            <person name="Vollmers J."/>
            <person name="Rivas-Marin E."/>
            <person name="Kohn T."/>
            <person name="Peeters S.H."/>
            <person name="Heuer A."/>
            <person name="Rast P."/>
            <person name="Oberbeckmann S."/>
            <person name="Bunk B."/>
            <person name="Jeske O."/>
            <person name="Meyerdierks A."/>
            <person name="Storesund J.E."/>
            <person name="Kallscheuer N."/>
            <person name="Luecker S."/>
            <person name="Lage O.M."/>
            <person name="Pohl T."/>
            <person name="Merkel B.J."/>
            <person name="Hornburger P."/>
            <person name="Mueller R.-W."/>
            <person name="Bruemmer F."/>
            <person name="Labrenz M."/>
            <person name="Spormann A.M."/>
            <person name="Op den Camp H."/>
            <person name="Overmann J."/>
            <person name="Amann R."/>
            <person name="Jetten M.S.M."/>
            <person name="Mascher T."/>
            <person name="Medema M.H."/>
            <person name="Devos D.P."/>
            <person name="Kaster A.-K."/>
            <person name="Ovreas L."/>
            <person name="Rohde M."/>
            <person name="Galperin M.Y."/>
            <person name="Jogler C."/>
        </authorList>
    </citation>
    <scope>NUCLEOTIDE SEQUENCE [LARGE SCALE GENOMIC DNA]</scope>
    <source>
        <strain evidence="1 2">ElP</strain>
    </source>
</reference>
<dbReference type="Gene3D" id="3.20.20.370">
    <property type="entry name" value="Glycoside hydrolase/deacetylase"/>
    <property type="match status" value="1"/>
</dbReference>
<dbReference type="EMBL" id="CP036426">
    <property type="protein sequence ID" value="QDV33238.1"/>
    <property type="molecule type" value="Genomic_DNA"/>
</dbReference>
<dbReference type="InterPro" id="IPR011330">
    <property type="entry name" value="Glyco_hydro/deAcase_b/a-brl"/>
</dbReference>
<accession>A0A518GXB8</accession>
<dbReference type="GO" id="GO:0005975">
    <property type="term" value="P:carbohydrate metabolic process"/>
    <property type="evidence" value="ECO:0007669"/>
    <property type="project" value="InterPro"/>
</dbReference>
<gene>
    <name evidence="1" type="ORF">ElP_10800</name>
</gene>
<dbReference type="AlphaFoldDB" id="A0A518GXB8"/>
<keyword evidence="2" id="KW-1185">Reference proteome</keyword>
<dbReference type="KEGG" id="tpla:ElP_10800"/>
<dbReference type="OrthoDB" id="230287at2"/>
<dbReference type="InterPro" id="IPR028994">
    <property type="entry name" value="Integrin_alpha_N"/>
</dbReference>
<evidence type="ECO:0000313" key="1">
    <source>
        <dbReference type="EMBL" id="QDV33238.1"/>
    </source>
</evidence>
<protein>
    <submittedName>
        <fullName evidence="1">Uncharacterized protein</fullName>
    </submittedName>
</protein>
<proteinExistence type="predicted"/>
<dbReference type="SUPFAM" id="SSF88713">
    <property type="entry name" value="Glycoside hydrolase/deacetylase"/>
    <property type="match status" value="1"/>
</dbReference>
<evidence type="ECO:0000313" key="2">
    <source>
        <dbReference type="Proteomes" id="UP000317835"/>
    </source>
</evidence>
<dbReference type="Proteomes" id="UP000317835">
    <property type="component" value="Chromosome"/>
</dbReference>
<organism evidence="1 2">
    <name type="scientific">Tautonia plasticadhaerens</name>
    <dbReference type="NCBI Taxonomy" id="2527974"/>
    <lineage>
        <taxon>Bacteria</taxon>
        <taxon>Pseudomonadati</taxon>
        <taxon>Planctomycetota</taxon>
        <taxon>Planctomycetia</taxon>
        <taxon>Isosphaerales</taxon>
        <taxon>Isosphaeraceae</taxon>
        <taxon>Tautonia</taxon>
    </lineage>
</organism>